<proteinExistence type="inferred from homology"/>
<organism evidence="6 7">
    <name type="scientific">Nocardioides yefusunii</name>
    <dbReference type="NCBI Taxonomy" id="2500546"/>
    <lineage>
        <taxon>Bacteria</taxon>
        <taxon>Bacillati</taxon>
        <taxon>Actinomycetota</taxon>
        <taxon>Actinomycetes</taxon>
        <taxon>Propionibacteriales</taxon>
        <taxon>Nocardioidaceae</taxon>
        <taxon>Nocardioides</taxon>
    </lineage>
</organism>
<evidence type="ECO:0000256" key="5">
    <source>
        <dbReference type="SAM" id="SignalP"/>
    </source>
</evidence>
<dbReference type="SUPFAM" id="SSF53807">
    <property type="entry name" value="Helical backbone' metal receptor"/>
    <property type="match status" value="1"/>
</dbReference>
<evidence type="ECO:0000256" key="2">
    <source>
        <dbReference type="ARBA" id="ARBA00022448"/>
    </source>
</evidence>
<feature type="signal peptide" evidence="5">
    <location>
        <begin position="1"/>
        <end position="30"/>
    </location>
</feature>
<dbReference type="EMBL" id="JBHSQI010000004">
    <property type="protein sequence ID" value="MFC6153677.1"/>
    <property type="molecule type" value="Genomic_DNA"/>
</dbReference>
<evidence type="ECO:0000256" key="4">
    <source>
        <dbReference type="SAM" id="MobiDB-lite"/>
    </source>
</evidence>
<dbReference type="Gene3D" id="3.40.50.1980">
    <property type="entry name" value="Nitrogenase molybdenum iron protein domain"/>
    <property type="match status" value="3"/>
</dbReference>
<feature type="chain" id="PRO_5045181703" evidence="5">
    <location>
        <begin position="31"/>
        <end position="339"/>
    </location>
</feature>
<comment type="caution">
    <text evidence="6">The sequence shown here is derived from an EMBL/GenBank/DDBJ whole genome shotgun (WGS) entry which is preliminary data.</text>
</comment>
<accession>A0ABW1QXV6</accession>
<dbReference type="InterPro" id="IPR050492">
    <property type="entry name" value="Bact_metal-bind_prot9"/>
</dbReference>
<evidence type="ECO:0000256" key="1">
    <source>
        <dbReference type="ARBA" id="ARBA00011028"/>
    </source>
</evidence>
<dbReference type="PROSITE" id="PS51257">
    <property type="entry name" value="PROKAR_LIPOPROTEIN"/>
    <property type="match status" value="1"/>
</dbReference>
<dbReference type="Proteomes" id="UP001596098">
    <property type="component" value="Unassembled WGS sequence"/>
</dbReference>
<dbReference type="PANTHER" id="PTHR42953">
    <property type="entry name" value="HIGH-AFFINITY ZINC UPTAKE SYSTEM PROTEIN ZNUA-RELATED"/>
    <property type="match status" value="1"/>
</dbReference>
<keyword evidence="3 5" id="KW-0732">Signal</keyword>
<dbReference type="Pfam" id="PF01297">
    <property type="entry name" value="ZnuA"/>
    <property type="match status" value="1"/>
</dbReference>
<feature type="region of interest" description="Disordered" evidence="4">
    <location>
        <begin position="126"/>
        <end position="169"/>
    </location>
</feature>
<evidence type="ECO:0000313" key="6">
    <source>
        <dbReference type="EMBL" id="MFC6153677.1"/>
    </source>
</evidence>
<reference evidence="7" key="1">
    <citation type="journal article" date="2019" name="Int. J. Syst. Evol. Microbiol.">
        <title>The Global Catalogue of Microorganisms (GCM) 10K type strain sequencing project: providing services to taxonomists for standard genome sequencing and annotation.</title>
        <authorList>
            <consortium name="The Broad Institute Genomics Platform"/>
            <consortium name="The Broad Institute Genome Sequencing Center for Infectious Disease"/>
            <person name="Wu L."/>
            <person name="Ma J."/>
        </authorList>
    </citation>
    <scope>NUCLEOTIDE SEQUENCE [LARGE SCALE GENOMIC DNA]</scope>
    <source>
        <strain evidence="7">DFY28</strain>
    </source>
</reference>
<sequence length="339" mass="36043">MSSRRSLLHRPLTTTALLGALLLAGTGCSAFEEDDTVRVAAGFYPLAWVAEQVGGDDVEVANLTRPGKDAHSSEPSLQATATLARADLVVVSGGFQAEIDASVKANAKGRVLDVAKVLEFIPFEEHDHSHDHSHEDEHAGETEAEHADHADSHDGHDHGDSHDGHDHGDTDPHFWLNPLMMVTYAEALADELSDLDADNAETYRANADALVDQLTALDTEYAEGLASCERSTVVVSHDAFGYLKRYGLEFEAVAGLSPGAEPTPGDLKHLSEVIADEGVTTVFTETLAPTKLTEQLAKDAGIGTAVLDPLEGLVSSDSTDDYLSLMRANLGALQKANAC</sequence>
<dbReference type="RefSeq" id="WP_128220029.1">
    <property type="nucleotide sequence ID" value="NZ_CP034929.1"/>
</dbReference>
<comment type="similarity">
    <text evidence="1">Belongs to the bacterial solute-binding protein 9 family.</text>
</comment>
<protein>
    <submittedName>
        <fullName evidence="6">Metal ABC transporter substrate-binding protein</fullName>
    </submittedName>
</protein>
<evidence type="ECO:0000313" key="7">
    <source>
        <dbReference type="Proteomes" id="UP001596098"/>
    </source>
</evidence>
<dbReference type="PANTHER" id="PTHR42953:SF3">
    <property type="entry name" value="HIGH-AFFINITY ZINC UPTAKE SYSTEM PROTEIN ZNUA"/>
    <property type="match status" value="1"/>
</dbReference>
<evidence type="ECO:0000256" key="3">
    <source>
        <dbReference type="ARBA" id="ARBA00022729"/>
    </source>
</evidence>
<dbReference type="InterPro" id="IPR006127">
    <property type="entry name" value="ZnuA-like"/>
</dbReference>
<keyword evidence="7" id="KW-1185">Reference proteome</keyword>
<keyword evidence="2" id="KW-0813">Transport</keyword>
<gene>
    <name evidence="6" type="ORF">ACFPWU_08380</name>
</gene>
<name>A0ABW1QXV6_9ACTN</name>